<reference evidence="2 3" key="1">
    <citation type="submission" date="2024-04" db="EMBL/GenBank/DDBJ databases">
        <authorList>
            <person name="Rising A."/>
            <person name="Reimegard J."/>
            <person name="Sonavane S."/>
            <person name="Akerstrom W."/>
            <person name="Nylinder S."/>
            <person name="Hedman E."/>
            <person name="Kallberg Y."/>
        </authorList>
    </citation>
    <scope>NUCLEOTIDE SEQUENCE [LARGE SCALE GENOMIC DNA]</scope>
</reference>
<gene>
    <name evidence="2" type="ORF">LARSCL_LOCUS8389</name>
</gene>
<keyword evidence="1" id="KW-0472">Membrane</keyword>
<feature type="transmembrane region" description="Helical" evidence="1">
    <location>
        <begin position="6"/>
        <end position="26"/>
    </location>
</feature>
<protein>
    <submittedName>
        <fullName evidence="2">Uncharacterized protein</fullName>
    </submittedName>
</protein>
<dbReference type="Proteomes" id="UP001497382">
    <property type="component" value="Unassembled WGS sequence"/>
</dbReference>
<dbReference type="AlphaFoldDB" id="A0AAV1ZWB6"/>
<evidence type="ECO:0000256" key="1">
    <source>
        <dbReference type="SAM" id="Phobius"/>
    </source>
</evidence>
<proteinExistence type="predicted"/>
<organism evidence="2 3">
    <name type="scientific">Larinioides sclopetarius</name>
    <dbReference type="NCBI Taxonomy" id="280406"/>
    <lineage>
        <taxon>Eukaryota</taxon>
        <taxon>Metazoa</taxon>
        <taxon>Ecdysozoa</taxon>
        <taxon>Arthropoda</taxon>
        <taxon>Chelicerata</taxon>
        <taxon>Arachnida</taxon>
        <taxon>Araneae</taxon>
        <taxon>Araneomorphae</taxon>
        <taxon>Entelegynae</taxon>
        <taxon>Araneoidea</taxon>
        <taxon>Araneidae</taxon>
        <taxon>Larinioides</taxon>
    </lineage>
</organism>
<keyword evidence="1" id="KW-0812">Transmembrane</keyword>
<keyword evidence="1" id="KW-1133">Transmembrane helix</keyword>
<evidence type="ECO:0000313" key="3">
    <source>
        <dbReference type="Proteomes" id="UP001497382"/>
    </source>
</evidence>
<keyword evidence="3" id="KW-1185">Reference proteome</keyword>
<comment type="caution">
    <text evidence="2">The sequence shown here is derived from an EMBL/GenBank/DDBJ whole genome shotgun (WGS) entry which is preliminary data.</text>
</comment>
<name>A0AAV1ZWB6_9ARAC</name>
<dbReference type="EMBL" id="CAXIEN010000089">
    <property type="protein sequence ID" value="CAL1275945.1"/>
    <property type="molecule type" value="Genomic_DNA"/>
</dbReference>
<evidence type="ECO:0000313" key="2">
    <source>
        <dbReference type="EMBL" id="CAL1275945.1"/>
    </source>
</evidence>
<accession>A0AAV1ZWB6</accession>
<sequence length="104" mass="12590">MIIAYITISIINSLLILIIMLHFIILQFYHCSYLSVCVERRIFLYRIKGTHNNGYRSEKAIKRFLDKFCHVFLKISKTIQFLNNNCFHKSNQYNFIKIIKLFFF</sequence>